<evidence type="ECO:0000256" key="5">
    <source>
        <dbReference type="ARBA" id="ARBA00022692"/>
    </source>
</evidence>
<feature type="transmembrane region" description="Helical" evidence="12">
    <location>
        <begin position="41"/>
        <end position="61"/>
    </location>
</feature>
<feature type="transmembrane region" description="Helical" evidence="12">
    <location>
        <begin position="137"/>
        <end position="165"/>
    </location>
</feature>
<feature type="transmembrane region" description="Helical" evidence="12">
    <location>
        <begin position="186"/>
        <end position="207"/>
    </location>
</feature>
<dbReference type="Proteomes" id="UP000190135">
    <property type="component" value="Unassembled WGS sequence"/>
</dbReference>
<dbReference type="OrthoDB" id="9810952at2"/>
<evidence type="ECO:0000256" key="6">
    <source>
        <dbReference type="ARBA" id="ARBA00022958"/>
    </source>
</evidence>
<dbReference type="AlphaFoldDB" id="A0A1T4M8D6"/>
<dbReference type="RefSeq" id="WP_078706725.1">
    <property type="nucleotide sequence ID" value="NZ_FUXL01000002.1"/>
</dbReference>
<evidence type="ECO:0000256" key="10">
    <source>
        <dbReference type="PIRNR" id="PIRNR006247"/>
    </source>
</evidence>
<dbReference type="PANTHER" id="PTHR32024">
    <property type="entry name" value="TRK SYSTEM POTASSIUM UPTAKE PROTEIN TRKG-RELATED"/>
    <property type="match status" value="1"/>
</dbReference>
<evidence type="ECO:0000256" key="12">
    <source>
        <dbReference type="SAM" id="Phobius"/>
    </source>
</evidence>
<sequence>MISRRLGFIVYINGLFLIALSAVMVLPMLVDYGSNNQDAGNFLACIVLVGGTGGFLVAGFRKTERERIVDRRTGYLLTVSAWLSISFFGSLPLLISSLNLSFTDAMFETVSGLATAGSTILTGLDTMPPGLLLWRSLLNWIGGIGIVGMALAVLPMLNVGGMQLFRSESSDVSGKPFPRVAEMARAVGSAYVGLTALSAFSLIAAGMSPFDAVNHAMAAIATGGFSTKDASVGFFDSVPIECILTASMIAGALPLSFYANFFVSGHRVLLEDQQISAFLKIWAVAVGAMVVWNVFQGMEPYHALRVSTFNVTSILTDTGFASTDFSTWGSFATGFFLMLYFVGGCAGSTSGGVKVFRWQLLFAGALRHLRQTLSPNRVQVVHYQHQAVENETLSAVRTFLFLYIITYVVLTLLVMATGLDLLSAMSSIAQAMAGAGPGLGPEVGPATTFAGVSTTAKWIIMSGMLLGRLELVTVYVVLLPEFWRG</sequence>
<dbReference type="GO" id="GO:0005886">
    <property type="term" value="C:plasma membrane"/>
    <property type="evidence" value="ECO:0007669"/>
    <property type="project" value="UniProtKB-SubCell"/>
</dbReference>
<comment type="similarity">
    <text evidence="10">Belongs to the TrkH potassium transport family.</text>
</comment>
<evidence type="ECO:0000256" key="8">
    <source>
        <dbReference type="ARBA" id="ARBA00023065"/>
    </source>
</evidence>
<feature type="transmembrane region" description="Helical" evidence="12">
    <location>
        <begin position="73"/>
        <end position="95"/>
    </location>
</feature>
<dbReference type="PIRSF" id="PIRSF006247">
    <property type="entry name" value="TrkH"/>
    <property type="match status" value="1"/>
</dbReference>
<keyword evidence="8 10" id="KW-0406">Ion transport</keyword>
<evidence type="ECO:0000256" key="4">
    <source>
        <dbReference type="ARBA" id="ARBA00022538"/>
    </source>
</evidence>
<name>A0A1T4M8D6_9HYPH</name>
<keyword evidence="10" id="KW-0997">Cell inner membrane</keyword>
<keyword evidence="5 12" id="KW-0812">Transmembrane</keyword>
<evidence type="ECO:0000256" key="7">
    <source>
        <dbReference type="ARBA" id="ARBA00022989"/>
    </source>
</evidence>
<evidence type="ECO:0000313" key="13">
    <source>
        <dbReference type="EMBL" id="SJZ62964.1"/>
    </source>
</evidence>
<dbReference type="GO" id="GO:0046872">
    <property type="term" value="F:metal ion binding"/>
    <property type="evidence" value="ECO:0007669"/>
    <property type="project" value="UniProtKB-KW"/>
</dbReference>
<dbReference type="GO" id="GO:0015379">
    <property type="term" value="F:potassium:chloride symporter activity"/>
    <property type="evidence" value="ECO:0007669"/>
    <property type="project" value="InterPro"/>
</dbReference>
<keyword evidence="3 10" id="KW-1003">Cell membrane</keyword>
<feature type="transmembrane region" description="Helical" evidence="12">
    <location>
        <begin position="325"/>
        <end position="347"/>
    </location>
</feature>
<organism evidence="13 14">
    <name type="scientific">Consotaella salsifontis</name>
    <dbReference type="NCBI Taxonomy" id="1365950"/>
    <lineage>
        <taxon>Bacteria</taxon>
        <taxon>Pseudomonadati</taxon>
        <taxon>Pseudomonadota</taxon>
        <taxon>Alphaproteobacteria</taxon>
        <taxon>Hyphomicrobiales</taxon>
        <taxon>Aurantimonadaceae</taxon>
        <taxon>Consotaella</taxon>
    </lineage>
</organism>
<proteinExistence type="inferred from homology"/>
<comment type="subcellular location">
    <subcellularLocation>
        <location evidence="10">Cell inner membrane</location>
        <topology evidence="10">Multi-pass membrane protein</topology>
    </subcellularLocation>
    <subcellularLocation>
        <location evidence="1">Cell membrane</location>
        <topology evidence="1">Multi-pass membrane protein</topology>
    </subcellularLocation>
</comment>
<feature type="binding site" evidence="11">
    <location>
        <position position="318"/>
    </location>
    <ligand>
        <name>K(+)</name>
        <dbReference type="ChEBI" id="CHEBI:29103"/>
    </ligand>
</feature>
<feature type="binding site" evidence="11">
    <location>
        <position position="223"/>
    </location>
    <ligand>
        <name>K(+)</name>
        <dbReference type="ChEBI" id="CHEBI:29103"/>
    </ligand>
</feature>
<feature type="transmembrane region" description="Helical" evidence="12">
    <location>
        <begin position="400"/>
        <end position="419"/>
    </location>
</feature>
<keyword evidence="4 10" id="KW-0633">Potassium transport</keyword>
<reference evidence="13 14" key="1">
    <citation type="submission" date="2017-02" db="EMBL/GenBank/DDBJ databases">
        <authorList>
            <person name="Peterson S.W."/>
        </authorList>
    </citation>
    <scope>NUCLEOTIDE SEQUENCE [LARGE SCALE GENOMIC DNA]</scope>
    <source>
        <strain evidence="13 14">USBA 369</strain>
    </source>
</reference>
<dbReference type="PANTHER" id="PTHR32024:SF3">
    <property type="entry name" value="TRK SYSTEM POTASSIUM UPTAKE PROTEIN"/>
    <property type="match status" value="1"/>
</dbReference>
<keyword evidence="14" id="KW-1185">Reference proteome</keyword>
<evidence type="ECO:0000256" key="3">
    <source>
        <dbReference type="ARBA" id="ARBA00022475"/>
    </source>
</evidence>
<evidence type="ECO:0000313" key="14">
    <source>
        <dbReference type="Proteomes" id="UP000190135"/>
    </source>
</evidence>
<dbReference type="STRING" id="1365950.SAMN05428963_1023"/>
<gene>
    <name evidence="13" type="ORF">SAMN05428963_1023</name>
</gene>
<evidence type="ECO:0000256" key="9">
    <source>
        <dbReference type="ARBA" id="ARBA00023136"/>
    </source>
</evidence>
<feature type="transmembrane region" description="Helical" evidence="12">
    <location>
        <begin position="243"/>
        <end position="263"/>
    </location>
</feature>
<keyword evidence="6 10" id="KW-0630">Potassium</keyword>
<dbReference type="Pfam" id="PF02386">
    <property type="entry name" value="TrkH"/>
    <property type="match status" value="1"/>
</dbReference>
<keyword evidence="2 10" id="KW-0813">Transport</keyword>
<protein>
    <recommendedName>
        <fullName evidence="10">Trk system potassium uptake protein</fullName>
    </recommendedName>
</protein>
<comment type="function">
    <text evidence="10">Low-affinity potassium transport system. Interacts with Trk system potassium uptake protein TrkA.</text>
</comment>
<keyword evidence="7 12" id="KW-1133">Transmembrane helix</keyword>
<evidence type="ECO:0000256" key="2">
    <source>
        <dbReference type="ARBA" id="ARBA00022448"/>
    </source>
</evidence>
<feature type="transmembrane region" description="Helical" evidence="12">
    <location>
        <begin position="458"/>
        <end position="479"/>
    </location>
</feature>
<feature type="binding site" evidence="11">
    <location>
        <position position="115"/>
    </location>
    <ligand>
        <name>K(+)</name>
        <dbReference type="ChEBI" id="CHEBI:29103"/>
    </ligand>
</feature>
<keyword evidence="11" id="KW-0479">Metal-binding</keyword>
<dbReference type="InterPro" id="IPR003445">
    <property type="entry name" value="Cat_transpt"/>
</dbReference>
<evidence type="ECO:0000256" key="1">
    <source>
        <dbReference type="ARBA" id="ARBA00004651"/>
    </source>
</evidence>
<dbReference type="InterPro" id="IPR004772">
    <property type="entry name" value="TrkH"/>
</dbReference>
<accession>A0A1T4M8D6</accession>
<feature type="transmembrane region" description="Helical" evidence="12">
    <location>
        <begin position="7"/>
        <end position="29"/>
    </location>
</feature>
<keyword evidence="9 10" id="KW-0472">Membrane</keyword>
<evidence type="ECO:0000256" key="11">
    <source>
        <dbReference type="PIRSR" id="PIRSR006247-1"/>
    </source>
</evidence>
<dbReference type="EMBL" id="FUXL01000002">
    <property type="protein sequence ID" value="SJZ62964.1"/>
    <property type="molecule type" value="Genomic_DNA"/>
</dbReference>
<feature type="transmembrane region" description="Helical" evidence="12">
    <location>
        <begin position="275"/>
        <end position="295"/>
    </location>
</feature>